<protein>
    <submittedName>
        <fullName evidence="2">Uncharacterized protein</fullName>
    </submittedName>
</protein>
<feature type="transmembrane region" description="Helical" evidence="1">
    <location>
        <begin position="59"/>
        <end position="83"/>
    </location>
</feature>
<keyword evidence="1" id="KW-0472">Membrane</keyword>
<dbReference type="AlphaFoldDB" id="A0A1H5V799"/>
<keyword evidence="3" id="KW-1185">Reference proteome</keyword>
<proteinExistence type="predicted"/>
<dbReference type="Proteomes" id="UP000236726">
    <property type="component" value="Unassembled WGS sequence"/>
</dbReference>
<dbReference type="RefSeq" id="WP_103952949.1">
    <property type="nucleotide sequence ID" value="NZ_FNUL01000010.1"/>
</dbReference>
<reference evidence="2 3" key="1">
    <citation type="submission" date="2016-10" db="EMBL/GenBank/DDBJ databases">
        <authorList>
            <person name="de Groot N.N."/>
        </authorList>
    </citation>
    <scope>NUCLEOTIDE SEQUENCE [LARGE SCALE GENOMIC DNA]</scope>
    <source>
        <strain evidence="2 3">D15d</strain>
    </source>
</reference>
<feature type="transmembrane region" description="Helical" evidence="1">
    <location>
        <begin position="126"/>
        <end position="150"/>
    </location>
</feature>
<evidence type="ECO:0000256" key="1">
    <source>
        <dbReference type="SAM" id="Phobius"/>
    </source>
</evidence>
<keyword evidence="1" id="KW-1133">Transmembrane helix</keyword>
<evidence type="ECO:0000313" key="3">
    <source>
        <dbReference type="Proteomes" id="UP000236726"/>
    </source>
</evidence>
<dbReference type="EMBL" id="FNUL01000010">
    <property type="protein sequence ID" value="SEF83046.1"/>
    <property type="molecule type" value="Genomic_DNA"/>
</dbReference>
<accession>A0A1H5V799</accession>
<sequence length="242" mass="27890">MGKLKKLIEKSRQFKTNRKEEIILVFSIIILIGGLILDLNCMIKTPLNHMEDMSWLLSIQTSIVVLPIAIVALLSGIISESYMGVKKIAYYLHIKPRIFNQKRIIIMEFILLFISVCMNMCHFNNLIFSCLIIEMIIILYNISGIIEAYYGNIEVENEIKEYLEKEVDLNKKCEAHISALISDWVKISSKQLSDEFKDYFKIFFKFNLAIMLKEKDTKKANSNAVKVAKALLTSNSNDCKCD</sequence>
<organism evidence="2 3">
    <name type="scientific">Lachnospira multipara</name>
    <dbReference type="NCBI Taxonomy" id="28051"/>
    <lineage>
        <taxon>Bacteria</taxon>
        <taxon>Bacillati</taxon>
        <taxon>Bacillota</taxon>
        <taxon>Clostridia</taxon>
        <taxon>Lachnospirales</taxon>
        <taxon>Lachnospiraceae</taxon>
        <taxon>Lachnospira</taxon>
    </lineage>
</organism>
<feature type="transmembrane region" description="Helical" evidence="1">
    <location>
        <begin position="104"/>
        <end position="120"/>
    </location>
</feature>
<gene>
    <name evidence="2" type="ORF">SAMN05216537_1108</name>
</gene>
<evidence type="ECO:0000313" key="2">
    <source>
        <dbReference type="EMBL" id="SEF83046.1"/>
    </source>
</evidence>
<feature type="transmembrane region" description="Helical" evidence="1">
    <location>
        <begin position="21"/>
        <end position="39"/>
    </location>
</feature>
<name>A0A1H5V799_9FIRM</name>
<keyword evidence="1" id="KW-0812">Transmembrane</keyword>